<dbReference type="STRING" id="36646.A0A1V6UTB9"/>
<organism evidence="3 4">
    <name type="scientific">Penicillium coprophilum</name>
    <dbReference type="NCBI Taxonomy" id="36646"/>
    <lineage>
        <taxon>Eukaryota</taxon>
        <taxon>Fungi</taxon>
        <taxon>Dikarya</taxon>
        <taxon>Ascomycota</taxon>
        <taxon>Pezizomycotina</taxon>
        <taxon>Eurotiomycetes</taxon>
        <taxon>Eurotiomycetidae</taxon>
        <taxon>Eurotiales</taxon>
        <taxon>Aspergillaceae</taxon>
        <taxon>Penicillium</taxon>
    </lineage>
</organism>
<accession>A0A1V6UTB9</accession>
<feature type="region of interest" description="Disordered" evidence="2">
    <location>
        <begin position="89"/>
        <end position="115"/>
    </location>
</feature>
<comment type="caution">
    <text evidence="3">The sequence shown here is derived from an EMBL/GenBank/DDBJ whole genome shotgun (WGS) entry which is preliminary data.</text>
</comment>
<feature type="compositionally biased region" description="Low complexity" evidence="2">
    <location>
        <begin position="358"/>
        <end position="370"/>
    </location>
</feature>
<evidence type="ECO:0000256" key="1">
    <source>
        <dbReference type="SAM" id="Coils"/>
    </source>
</evidence>
<keyword evidence="1" id="KW-0175">Coiled coil</keyword>
<proteinExistence type="predicted"/>
<evidence type="ECO:0000256" key="2">
    <source>
        <dbReference type="SAM" id="MobiDB-lite"/>
    </source>
</evidence>
<reference evidence="4" key="1">
    <citation type="journal article" date="2017" name="Nat. Microbiol.">
        <title>Global analysis of biosynthetic gene clusters reveals vast potential of secondary metabolite production in Penicillium species.</title>
        <authorList>
            <person name="Nielsen J.C."/>
            <person name="Grijseels S."/>
            <person name="Prigent S."/>
            <person name="Ji B."/>
            <person name="Dainat J."/>
            <person name="Nielsen K.F."/>
            <person name="Frisvad J.C."/>
            <person name="Workman M."/>
            <person name="Nielsen J."/>
        </authorList>
    </citation>
    <scope>NUCLEOTIDE SEQUENCE [LARGE SCALE GENOMIC DNA]</scope>
    <source>
        <strain evidence="4">IBT 31321</strain>
    </source>
</reference>
<dbReference type="AlphaFoldDB" id="A0A1V6UTB9"/>
<sequence>MLQSDPDERLIYLACQHIFRGPNSQVRKFKTVKGLIKQNKLALTDILREYNIDRTSKVAKKLLAEEVFDSTLQAKIRFPELFDVSPAQSAEREASEAEAAREEANTVRGISDSQPSTEMVIVSHAEVESERTFGGNQLIPASCPEQETNTTLAIPSLYPVYINYRCQHLVLTTIQELLEESCFEFGQLHFPHLLTTKGWDCPEAVELTEWTKILSPNSTPPLNNLTPVDEFIGLLRELRHSAVHRLRKTAAGVERLAENAQLFLEALEDSTRSEKVESLRRELRTVIEELQRNKDLLEKRLVAQLKEIQKRRSELDVWEKNAREGMTREDLQCSKDIGELLESVVRRVKSKDPKAAESEPSVPDVSSDSLDSSDSEEEFLDAVLMTPQI</sequence>
<feature type="compositionally biased region" description="Acidic residues" evidence="2">
    <location>
        <begin position="371"/>
        <end position="380"/>
    </location>
</feature>
<name>A0A1V6UTB9_9EURO</name>
<dbReference type="Proteomes" id="UP000191500">
    <property type="component" value="Unassembled WGS sequence"/>
</dbReference>
<dbReference type="EMBL" id="MDDG01000005">
    <property type="protein sequence ID" value="OQE41403.1"/>
    <property type="molecule type" value="Genomic_DNA"/>
</dbReference>
<evidence type="ECO:0000313" key="3">
    <source>
        <dbReference type="EMBL" id="OQE41403.1"/>
    </source>
</evidence>
<feature type="region of interest" description="Disordered" evidence="2">
    <location>
        <begin position="348"/>
        <end position="389"/>
    </location>
</feature>
<feature type="coiled-coil region" evidence="1">
    <location>
        <begin position="273"/>
        <end position="307"/>
    </location>
</feature>
<evidence type="ECO:0008006" key="5">
    <source>
        <dbReference type="Google" id="ProtNLM"/>
    </source>
</evidence>
<feature type="compositionally biased region" description="Basic and acidic residues" evidence="2">
    <location>
        <begin position="90"/>
        <end position="105"/>
    </location>
</feature>
<keyword evidence="4" id="KW-1185">Reference proteome</keyword>
<protein>
    <recommendedName>
        <fullName evidence="5">Ubiquinol-cytochrome-c reductase cytochrome c1</fullName>
    </recommendedName>
</protein>
<evidence type="ECO:0000313" key="4">
    <source>
        <dbReference type="Proteomes" id="UP000191500"/>
    </source>
</evidence>
<gene>
    <name evidence="3" type="ORF">PENCOP_c005G01855</name>
</gene>